<proteinExistence type="predicted"/>
<evidence type="ECO:0000313" key="2">
    <source>
        <dbReference type="RefSeq" id="XP_025419678.1"/>
    </source>
</evidence>
<protein>
    <submittedName>
        <fullName evidence="2">Uncharacterized protein LOC112689991 isoform X2</fullName>
    </submittedName>
</protein>
<name>A0A8B8G9X1_9HEMI</name>
<sequence length="56" mass="6213">MDPTKRDLKRKNTTLPYCTKTPRLQADNLSQNGLFNETVVAVSLAEPALISSQSHL</sequence>
<accession>A0A8B8G9X1</accession>
<dbReference type="AlphaFoldDB" id="A0A8B8G9X1"/>
<dbReference type="RefSeq" id="XP_025419678.1">
    <property type="nucleotide sequence ID" value="XM_025563893.1"/>
</dbReference>
<dbReference type="OrthoDB" id="6627298at2759"/>
<organism evidence="1 2">
    <name type="scientific">Sipha flava</name>
    <name type="common">yellow sugarcane aphid</name>
    <dbReference type="NCBI Taxonomy" id="143950"/>
    <lineage>
        <taxon>Eukaryota</taxon>
        <taxon>Metazoa</taxon>
        <taxon>Ecdysozoa</taxon>
        <taxon>Arthropoda</taxon>
        <taxon>Hexapoda</taxon>
        <taxon>Insecta</taxon>
        <taxon>Pterygota</taxon>
        <taxon>Neoptera</taxon>
        <taxon>Paraneoptera</taxon>
        <taxon>Hemiptera</taxon>
        <taxon>Sternorrhyncha</taxon>
        <taxon>Aphidomorpha</taxon>
        <taxon>Aphidoidea</taxon>
        <taxon>Aphididae</taxon>
        <taxon>Sipha</taxon>
    </lineage>
</organism>
<gene>
    <name evidence="2" type="primary">LOC112689991</name>
</gene>
<reference evidence="2" key="1">
    <citation type="submission" date="2025-08" db="UniProtKB">
        <authorList>
            <consortium name="RefSeq"/>
        </authorList>
    </citation>
    <scope>IDENTIFICATION</scope>
    <source>
        <tissue evidence="2">Whole body</tissue>
    </source>
</reference>
<evidence type="ECO:0000313" key="1">
    <source>
        <dbReference type="Proteomes" id="UP000694846"/>
    </source>
</evidence>
<dbReference type="GeneID" id="112689991"/>
<dbReference type="Proteomes" id="UP000694846">
    <property type="component" value="Unplaced"/>
</dbReference>
<keyword evidence="1" id="KW-1185">Reference proteome</keyword>